<evidence type="ECO:0000313" key="2">
    <source>
        <dbReference type="Proteomes" id="UP001341840"/>
    </source>
</evidence>
<dbReference type="PROSITE" id="PS51257">
    <property type="entry name" value="PROKAR_LIPOPROTEIN"/>
    <property type="match status" value="1"/>
</dbReference>
<feature type="non-terminal residue" evidence="1">
    <location>
        <position position="58"/>
    </location>
</feature>
<sequence>MGKKQSKGIIIDQCPSTLGAIIACMPTTIHRWFIRYIMKKIPQKLNRFKGHIDIEHEM</sequence>
<dbReference type="EMBL" id="JASCZI010123222">
    <property type="protein sequence ID" value="MED6165208.1"/>
    <property type="molecule type" value="Genomic_DNA"/>
</dbReference>
<accession>A0ABU6UYR2</accession>
<gene>
    <name evidence="1" type="ORF">PIB30_097406</name>
</gene>
<dbReference type="Proteomes" id="UP001341840">
    <property type="component" value="Unassembled WGS sequence"/>
</dbReference>
<protein>
    <submittedName>
        <fullName evidence="1">Uncharacterized protein</fullName>
    </submittedName>
</protein>
<keyword evidence="2" id="KW-1185">Reference proteome</keyword>
<organism evidence="1 2">
    <name type="scientific">Stylosanthes scabra</name>
    <dbReference type="NCBI Taxonomy" id="79078"/>
    <lineage>
        <taxon>Eukaryota</taxon>
        <taxon>Viridiplantae</taxon>
        <taxon>Streptophyta</taxon>
        <taxon>Embryophyta</taxon>
        <taxon>Tracheophyta</taxon>
        <taxon>Spermatophyta</taxon>
        <taxon>Magnoliopsida</taxon>
        <taxon>eudicotyledons</taxon>
        <taxon>Gunneridae</taxon>
        <taxon>Pentapetalae</taxon>
        <taxon>rosids</taxon>
        <taxon>fabids</taxon>
        <taxon>Fabales</taxon>
        <taxon>Fabaceae</taxon>
        <taxon>Papilionoideae</taxon>
        <taxon>50 kb inversion clade</taxon>
        <taxon>dalbergioids sensu lato</taxon>
        <taxon>Dalbergieae</taxon>
        <taxon>Pterocarpus clade</taxon>
        <taxon>Stylosanthes</taxon>
    </lineage>
</organism>
<reference evidence="1 2" key="1">
    <citation type="journal article" date="2023" name="Plants (Basel)">
        <title>Bridging the Gap: Combining Genomics and Transcriptomics Approaches to Understand Stylosanthes scabra, an Orphan Legume from the Brazilian Caatinga.</title>
        <authorList>
            <person name="Ferreira-Neto J.R.C."/>
            <person name="da Silva M.D."/>
            <person name="Binneck E."/>
            <person name="de Melo N.F."/>
            <person name="da Silva R.H."/>
            <person name="de Melo A.L.T.M."/>
            <person name="Pandolfi V."/>
            <person name="Bustamante F.O."/>
            <person name="Brasileiro-Vidal A.C."/>
            <person name="Benko-Iseppon A.M."/>
        </authorList>
    </citation>
    <scope>NUCLEOTIDE SEQUENCE [LARGE SCALE GENOMIC DNA]</scope>
    <source>
        <tissue evidence="1">Leaves</tissue>
    </source>
</reference>
<proteinExistence type="predicted"/>
<name>A0ABU6UYR2_9FABA</name>
<comment type="caution">
    <text evidence="1">The sequence shown here is derived from an EMBL/GenBank/DDBJ whole genome shotgun (WGS) entry which is preliminary data.</text>
</comment>
<evidence type="ECO:0000313" key="1">
    <source>
        <dbReference type="EMBL" id="MED6165208.1"/>
    </source>
</evidence>